<evidence type="ECO:0000313" key="3">
    <source>
        <dbReference type="EMBL" id="RBM00061.1"/>
    </source>
</evidence>
<gene>
    <name evidence="3" type="ORF">C1H84_13100</name>
</gene>
<dbReference type="InterPro" id="IPR023006">
    <property type="entry name" value="YchJ-like"/>
</dbReference>
<dbReference type="EMBL" id="POAF01000006">
    <property type="protein sequence ID" value="RBM00061.1"/>
    <property type="molecule type" value="Genomic_DNA"/>
</dbReference>
<sequence length="137" mass="15352">MEITADSPCPCRALDADQASYAQCCQPFHEHRASGQVLPATAEQLMRSRYSAFVLGLADYLLQSWHETTRPAELLLDEDLHWEGLDIVKTRSGGAQASRGVVEFTAHYSQDGQRGSQHEVSTFVRENGAWFYLDALY</sequence>
<dbReference type="PANTHER" id="PTHR33747">
    <property type="entry name" value="UPF0225 PROTEIN SCO1677"/>
    <property type="match status" value="1"/>
</dbReference>
<proteinExistence type="inferred from homology"/>
<dbReference type="RefSeq" id="WP_047118084.1">
    <property type="nucleotide sequence ID" value="NZ_JBNBOD010000002.1"/>
</dbReference>
<dbReference type="Proteomes" id="UP000252167">
    <property type="component" value="Unassembled WGS sequence"/>
</dbReference>
<dbReference type="AlphaFoldDB" id="A0A365YBJ1"/>
<dbReference type="Pfam" id="PF17775">
    <property type="entry name" value="YchJ_M-like"/>
    <property type="match status" value="1"/>
</dbReference>
<reference evidence="3 4" key="1">
    <citation type="submission" date="2018-01" db="EMBL/GenBank/DDBJ databases">
        <title>Glutamicibacter soli strain NHPC-3 Whole genome sequence and assembly.</title>
        <authorList>
            <person name="Choudhury P."/>
            <person name="Gupta D."/>
            <person name="Sengupta K."/>
            <person name="Jawed A."/>
            <person name="Sultana N."/>
            <person name="Saha P."/>
        </authorList>
    </citation>
    <scope>NUCLEOTIDE SEQUENCE [LARGE SCALE GENOMIC DNA]</scope>
    <source>
        <strain evidence="3 4">NHPC-3</strain>
    </source>
</reference>
<dbReference type="InterPro" id="IPR032710">
    <property type="entry name" value="NTF2-like_dom_sf"/>
</dbReference>
<evidence type="ECO:0000256" key="1">
    <source>
        <dbReference type="HAMAP-Rule" id="MF_00612"/>
    </source>
</evidence>
<feature type="domain" description="YchJ-like middle NTF2-like" evidence="2">
    <location>
        <begin position="41"/>
        <end position="135"/>
    </location>
</feature>
<dbReference type="Gene3D" id="3.10.450.50">
    <property type="match status" value="1"/>
</dbReference>
<comment type="caution">
    <text evidence="3">The sequence shown here is derived from an EMBL/GenBank/DDBJ whole genome shotgun (WGS) entry which is preliminary data.</text>
</comment>
<dbReference type="PANTHER" id="PTHR33747:SF1">
    <property type="entry name" value="ADENYLATE CYCLASE-ASSOCIATED CAP C-TERMINAL DOMAIN-CONTAINING PROTEIN"/>
    <property type="match status" value="1"/>
</dbReference>
<dbReference type="HAMAP" id="MF_00612">
    <property type="entry name" value="UPF0225"/>
    <property type="match status" value="1"/>
</dbReference>
<evidence type="ECO:0000313" key="4">
    <source>
        <dbReference type="Proteomes" id="UP000252167"/>
    </source>
</evidence>
<organism evidence="3 4">
    <name type="scientific">Glutamicibacter soli</name>
    <dbReference type="NCBI Taxonomy" id="453836"/>
    <lineage>
        <taxon>Bacteria</taxon>
        <taxon>Bacillati</taxon>
        <taxon>Actinomycetota</taxon>
        <taxon>Actinomycetes</taxon>
        <taxon>Micrococcales</taxon>
        <taxon>Micrococcaceae</taxon>
        <taxon>Glutamicibacter</taxon>
    </lineage>
</organism>
<accession>A0A365YBJ1</accession>
<evidence type="ECO:0000259" key="2">
    <source>
        <dbReference type="Pfam" id="PF17775"/>
    </source>
</evidence>
<dbReference type="InterPro" id="IPR048469">
    <property type="entry name" value="YchJ-like_M"/>
</dbReference>
<dbReference type="SUPFAM" id="SSF54427">
    <property type="entry name" value="NTF2-like"/>
    <property type="match status" value="1"/>
</dbReference>
<protein>
    <recommendedName>
        <fullName evidence="1">UPF0225 protein C1H84_13100</fullName>
    </recommendedName>
</protein>
<keyword evidence="4" id="KW-1185">Reference proteome</keyword>
<name>A0A365YBJ1_9MICC</name>
<comment type="similarity">
    <text evidence="1">Belongs to the UPF0225 family.</text>
</comment>